<feature type="compositionally biased region" description="Low complexity" evidence="2">
    <location>
        <begin position="243"/>
        <end position="254"/>
    </location>
</feature>
<dbReference type="OrthoDB" id="3365224at2759"/>
<organism evidence="4 5">
    <name type="scientific">Branchiostoma belcheri</name>
    <name type="common">Amphioxus</name>
    <dbReference type="NCBI Taxonomy" id="7741"/>
    <lineage>
        <taxon>Eukaryota</taxon>
        <taxon>Metazoa</taxon>
        <taxon>Chordata</taxon>
        <taxon>Cephalochordata</taxon>
        <taxon>Leptocardii</taxon>
        <taxon>Amphioxiformes</taxon>
        <taxon>Branchiostomatidae</taxon>
        <taxon>Branchiostoma</taxon>
    </lineage>
</organism>
<sequence>MMTFMAKKKKYKFHVDLELEELSAVPFVNGILFSKLRLLEGGTFTELSSREEVSEHCVRWNNKFKFACKMMANAATGILDPCICRVSVRKEVKGGKTFTKLGFVDVNLGEFAGSGTTSRRYLLEGYDSKHRQDNSILKVNIAMTLLSGDPCFKAPDMKQMVLPGERMDVSLQLDCKADDGGGSLASGSSGFGSLPRKNRPSVLTSGLVSPSSDEHEQSPLSEDVFEMGHSRNSSYASQQSKASDYSSTHSRSSSYTEPGHFRNSSYASQQSKASDYSSTHSRSSSYTEPGHFRNPSHSSSGQYSSSSSLPETCASGDTLTAETAGTTPKAPVRRVGADRLLLTVCRQQHDIKHKEANQQRRVDDTRIDADDVVNQILQSQDFSADMSTEDDEGLRLFVAKDGTTALSSHELKNRISAGAFEAVIFENR</sequence>
<keyword evidence="4" id="KW-1185">Reference proteome</keyword>
<feature type="compositionally biased region" description="Low complexity" evidence="2">
    <location>
        <begin position="296"/>
        <end position="308"/>
    </location>
</feature>
<dbReference type="AlphaFoldDB" id="A0A6P4YLU0"/>
<comment type="similarity">
    <text evidence="1">Belongs to the EEIG family.</text>
</comment>
<feature type="domain" description="C2 NT-type" evidence="3">
    <location>
        <begin position="3"/>
        <end position="145"/>
    </location>
</feature>
<proteinExistence type="inferred from homology"/>
<evidence type="ECO:0000256" key="1">
    <source>
        <dbReference type="ARBA" id="ARBA00034780"/>
    </source>
</evidence>
<dbReference type="PROSITE" id="PS51840">
    <property type="entry name" value="C2_NT"/>
    <property type="match status" value="1"/>
</dbReference>
<feature type="compositionally biased region" description="Polar residues" evidence="2">
    <location>
        <begin position="230"/>
        <end position="242"/>
    </location>
</feature>
<evidence type="ECO:0000313" key="4">
    <source>
        <dbReference type="Proteomes" id="UP000515135"/>
    </source>
</evidence>
<protein>
    <submittedName>
        <fullName evidence="5">Protein FAM102A-like</fullName>
    </submittedName>
</protein>
<evidence type="ECO:0000256" key="2">
    <source>
        <dbReference type="SAM" id="MobiDB-lite"/>
    </source>
</evidence>
<feature type="region of interest" description="Disordered" evidence="2">
    <location>
        <begin position="186"/>
        <end position="332"/>
    </location>
</feature>
<gene>
    <name evidence="5" type="primary">LOC109466399</name>
</gene>
<feature type="compositionally biased region" description="Low complexity" evidence="2">
    <location>
        <begin position="274"/>
        <end position="285"/>
    </location>
</feature>
<dbReference type="KEGG" id="bbel:109466399"/>
<dbReference type="PANTHER" id="PTHR21456:SF1">
    <property type="entry name" value="C2 NT-TYPE DOMAIN-CONTAINING PROTEIN"/>
    <property type="match status" value="1"/>
</dbReference>
<dbReference type="InterPro" id="IPR039931">
    <property type="entry name" value="EEIG1/2-like"/>
</dbReference>
<dbReference type="InterPro" id="IPR019448">
    <property type="entry name" value="NT-C2"/>
</dbReference>
<feature type="compositionally biased region" description="Polar residues" evidence="2">
    <location>
        <begin position="262"/>
        <end position="273"/>
    </location>
</feature>
<dbReference type="PANTHER" id="PTHR21456">
    <property type="entry name" value="FAMILY WITH SEQUENCE SIMILARITY 102"/>
    <property type="match status" value="1"/>
</dbReference>
<accession>A0A6P4YLU0</accession>
<evidence type="ECO:0000259" key="3">
    <source>
        <dbReference type="PROSITE" id="PS51840"/>
    </source>
</evidence>
<dbReference type="RefSeq" id="XP_019619672.1">
    <property type="nucleotide sequence ID" value="XM_019764113.1"/>
</dbReference>
<dbReference type="GeneID" id="109466399"/>
<name>A0A6P4YLU0_BRABE</name>
<dbReference type="Pfam" id="PF10358">
    <property type="entry name" value="NT-C2"/>
    <property type="match status" value="1"/>
</dbReference>
<feature type="compositionally biased region" description="Polar residues" evidence="2">
    <location>
        <begin position="201"/>
        <end position="211"/>
    </location>
</feature>
<reference evidence="5" key="1">
    <citation type="submission" date="2025-08" db="UniProtKB">
        <authorList>
            <consortium name="RefSeq"/>
        </authorList>
    </citation>
    <scope>IDENTIFICATION</scope>
    <source>
        <tissue evidence="5">Gonad</tissue>
    </source>
</reference>
<dbReference type="Proteomes" id="UP000515135">
    <property type="component" value="Unplaced"/>
</dbReference>
<feature type="compositionally biased region" description="Polar residues" evidence="2">
    <location>
        <begin position="315"/>
        <end position="326"/>
    </location>
</feature>
<evidence type="ECO:0000313" key="5">
    <source>
        <dbReference type="RefSeq" id="XP_019619672.1"/>
    </source>
</evidence>